<evidence type="ECO:0000256" key="1">
    <source>
        <dbReference type="ARBA" id="ARBA00022450"/>
    </source>
</evidence>
<gene>
    <name evidence="4" type="ORF">EDD36DRAFT_488589</name>
</gene>
<dbReference type="SUPFAM" id="SSF47336">
    <property type="entry name" value="ACP-like"/>
    <property type="match status" value="1"/>
</dbReference>
<dbReference type="PANTHER" id="PTHR43439">
    <property type="entry name" value="PHENYLACETATE-COENZYME A LIGASE"/>
    <property type="match status" value="1"/>
</dbReference>
<keyword evidence="2" id="KW-0597">Phosphoprotein</keyword>
<evidence type="ECO:0000313" key="4">
    <source>
        <dbReference type="EMBL" id="KAI1613500.1"/>
    </source>
</evidence>
<dbReference type="Pfam" id="PF23562">
    <property type="entry name" value="AMP-binding_C_3"/>
    <property type="match status" value="1"/>
</dbReference>
<dbReference type="InterPro" id="IPR036291">
    <property type="entry name" value="NAD(P)-bd_dom_sf"/>
</dbReference>
<dbReference type="Gene3D" id="3.40.50.12780">
    <property type="entry name" value="N-terminal domain of ligase-like"/>
    <property type="match status" value="1"/>
</dbReference>
<dbReference type="PROSITE" id="PS50075">
    <property type="entry name" value="CARRIER"/>
    <property type="match status" value="1"/>
</dbReference>
<dbReference type="InterPro" id="IPR013120">
    <property type="entry name" value="FAR_NAD-bd"/>
</dbReference>
<dbReference type="InterPro" id="IPR051414">
    <property type="entry name" value="Adenylate-forming_Reductase"/>
</dbReference>
<dbReference type="AlphaFoldDB" id="A0AAN6DVH1"/>
<keyword evidence="5" id="KW-1185">Reference proteome</keyword>
<evidence type="ECO:0000256" key="2">
    <source>
        <dbReference type="ARBA" id="ARBA00022553"/>
    </source>
</evidence>
<feature type="domain" description="Carrier" evidence="3">
    <location>
        <begin position="553"/>
        <end position="629"/>
    </location>
</feature>
<accession>A0AAN6DVH1</accession>
<dbReference type="Gene3D" id="3.40.50.720">
    <property type="entry name" value="NAD(P)-binding Rossmann-like Domain"/>
    <property type="match status" value="1"/>
</dbReference>
<comment type="caution">
    <text evidence="4">The sequence shown here is derived from an EMBL/GenBank/DDBJ whole genome shotgun (WGS) entry which is preliminary data.</text>
</comment>
<dbReference type="InterPro" id="IPR042099">
    <property type="entry name" value="ANL_N_sf"/>
</dbReference>
<proteinExistence type="predicted"/>
<dbReference type="Proteomes" id="UP001203852">
    <property type="component" value="Unassembled WGS sequence"/>
</dbReference>
<dbReference type="InterPro" id="IPR036736">
    <property type="entry name" value="ACP-like_sf"/>
</dbReference>
<dbReference type="Pfam" id="PF00501">
    <property type="entry name" value="AMP-binding"/>
    <property type="match status" value="1"/>
</dbReference>
<dbReference type="Pfam" id="PF07993">
    <property type="entry name" value="NAD_binding_4"/>
    <property type="match status" value="1"/>
</dbReference>
<name>A0AAN6DVH1_9EURO</name>
<dbReference type="InterPro" id="IPR009081">
    <property type="entry name" value="PP-bd_ACP"/>
</dbReference>
<evidence type="ECO:0000313" key="5">
    <source>
        <dbReference type="Proteomes" id="UP001203852"/>
    </source>
</evidence>
<sequence>MARSERPKESCDFGQRLIPHIIDERAITNPDEAYASVPNTGRPQDGFKNISYGTFANAINCCAWWIKEHLGSGPNFETLVYVGPNDLRFSILTVAAVKTGHKAMFISPRNSLAGHLSLLDAGNCKSLLVSNGAPRFVDEILGQRHMNKVLVPDLDYFLQGPKAELYPYDKSFAEARYEPLVALHTSGSTNLPKLVTVKHGTAAAIDALQRLPLQGEHATIPSLFSNKRVFVPFPPFHAAGLYITLPLAVFYGFTVVLPPNVPLTAEVADAVHLHGDVQATILPSSVLTDITNAPSQHANLGTLSFVAFGGSALPKLVGDGIISVSKPVNWLGSTELCFTPAEILDAEDWEYMKFSPIMGAEFRPFDDELYELVIVRDPSLEIYQGVFYTFPELSEYPMQDLYSKHPSKPGLWRYRGRADDIIVFGNGEKTNPVAMETMIESHGMVRSALVIGQGRFQSALLIEPTNDISSPEEKEAALNNLSEIVVRANSESPAHAKVSKELIMFTSPEKPMLRAGKGSVQRKLTLRLYEEEINKLYESLDVREDPSATLPLDSFESIRSSLAALISAATSFELDSFDSDFFRNGMDSLQVINIVRAVNATQNNTKITARTVYASPTVTKLAQVLLPAGVSNNLNVQDEDQIRRIQGITESISSDLPVNARRPMRSDSTFTVVLTGSTGSLGSFLLLNLLRDPKVAKIYCLNRSTNAQERQAKFLDQRGFSIDALREKVEYLHSNFAESYLGLALAKYSELLERTTHILHSSWEVDFNLTFDYFVDTHVRGVRRLIDFSAHSLRDARIFFISSRGTVSQWTTKHASTVPEEVLHDWQVPESIGYAQSKFAAERLLDDARRVAGINCAICRVGQIAGPVSENGIWNKQEWLPSLIASSNYLGKLPSSLGPLDVVDWIPVDLLSNIILDLLFNTSGDLSSAPLSINGIISPDKTPESGSTAVFHAVNPSRVLWADLIPAVLACLDDSVKIVTLDEWVDTLKLSLEETKEIQHNPAAKLSDFFLAWREASVQPLLDTTITMQRSPTMAALKPVTATWMQTWMRQWGYCRLHLT</sequence>
<dbReference type="EMBL" id="MU404354">
    <property type="protein sequence ID" value="KAI1613500.1"/>
    <property type="molecule type" value="Genomic_DNA"/>
</dbReference>
<dbReference type="SUPFAM" id="SSF56801">
    <property type="entry name" value="Acetyl-CoA synthetase-like"/>
    <property type="match status" value="1"/>
</dbReference>
<dbReference type="PANTHER" id="PTHR43439:SF2">
    <property type="entry name" value="ENZYME, PUTATIVE (JCVI)-RELATED"/>
    <property type="match status" value="1"/>
</dbReference>
<dbReference type="SUPFAM" id="SSF51735">
    <property type="entry name" value="NAD(P)-binding Rossmann-fold domains"/>
    <property type="match status" value="1"/>
</dbReference>
<dbReference type="Gene3D" id="1.10.1200.10">
    <property type="entry name" value="ACP-like"/>
    <property type="match status" value="1"/>
</dbReference>
<dbReference type="InterPro" id="IPR000873">
    <property type="entry name" value="AMP-dep_synth/lig_dom"/>
</dbReference>
<protein>
    <recommendedName>
        <fullName evidence="3">Carrier domain-containing protein</fullName>
    </recommendedName>
</protein>
<keyword evidence="1" id="KW-0596">Phosphopantetheine</keyword>
<reference evidence="4" key="1">
    <citation type="journal article" date="2022" name="bioRxiv">
        <title>Deciphering the potential niche of two novel black yeast fungi from a biological soil crust based on their genomes, phenotypes, and melanin regulation.</title>
        <authorList>
            <consortium name="DOE Joint Genome Institute"/>
            <person name="Carr E.C."/>
            <person name="Barton Q."/>
            <person name="Grambo S."/>
            <person name="Sullivan M."/>
            <person name="Renfro C.M."/>
            <person name="Kuo A."/>
            <person name="Pangilinan J."/>
            <person name="Lipzen A."/>
            <person name="Keymanesh K."/>
            <person name="Savage E."/>
            <person name="Barry K."/>
            <person name="Grigoriev I.V."/>
            <person name="Riekhof W.R."/>
            <person name="Harris S.S."/>
        </authorList>
    </citation>
    <scope>NUCLEOTIDE SEQUENCE</scope>
    <source>
        <strain evidence="4">JF 03-4F</strain>
    </source>
</reference>
<evidence type="ECO:0000259" key="3">
    <source>
        <dbReference type="PROSITE" id="PS50075"/>
    </source>
</evidence>
<organism evidence="4 5">
    <name type="scientific">Exophiala viscosa</name>
    <dbReference type="NCBI Taxonomy" id="2486360"/>
    <lineage>
        <taxon>Eukaryota</taxon>
        <taxon>Fungi</taxon>
        <taxon>Dikarya</taxon>
        <taxon>Ascomycota</taxon>
        <taxon>Pezizomycotina</taxon>
        <taxon>Eurotiomycetes</taxon>
        <taxon>Chaetothyriomycetidae</taxon>
        <taxon>Chaetothyriales</taxon>
        <taxon>Herpotrichiellaceae</taxon>
        <taxon>Exophiala</taxon>
    </lineage>
</organism>
<dbReference type="Pfam" id="PF00550">
    <property type="entry name" value="PP-binding"/>
    <property type="match status" value="1"/>
</dbReference>